<dbReference type="Proteomes" id="UP000009011">
    <property type="component" value="Chromosome"/>
</dbReference>
<evidence type="ECO:0000313" key="3">
    <source>
        <dbReference type="EMBL" id="AFN73604.1"/>
    </source>
</evidence>
<evidence type="ECO:0000256" key="1">
    <source>
        <dbReference type="SAM" id="Phobius"/>
    </source>
</evidence>
<keyword evidence="1 3" id="KW-0812">Transmembrane</keyword>
<dbReference type="KEGG" id="mro:MROS_0360"/>
<dbReference type="RefSeq" id="WP_014855041.1">
    <property type="nucleotide sequence ID" value="NC_018178.1"/>
</dbReference>
<sequence>MDNSKASKTNWLGILLIVAGALLLIDNVFMIDFSFRHIIFSWHMLFLIIGITVLSKSKNSVVGIVFLVIGIFGIAGKIVNPFFILRFRDFWPVIIIIIGLFIILKRNGRHVKRVELEEEPPETGTEPENFVYTENTDFINEDCILTSSSKLIRSENFSGGKINVIMGSIQINFDNSKLAEGAVTLDISCIMGGCTLFVPKNWKVISNITSVFGGFDDKRYVMPGTEENQEGLLILKGSVIFGGCEVHYS</sequence>
<name>I6ZNL5_MELRP</name>
<dbReference type="HOGENOM" id="CLU_075538_0_1_10"/>
<evidence type="ECO:0000259" key="2">
    <source>
        <dbReference type="Pfam" id="PF22570"/>
    </source>
</evidence>
<dbReference type="InterPro" id="IPR054331">
    <property type="entry name" value="LiaF_TM"/>
</dbReference>
<keyword evidence="4" id="KW-1185">Reference proteome</keyword>
<dbReference type="STRING" id="1191523.MROS_0360"/>
<feature type="transmembrane region" description="Helical" evidence="1">
    <location>
        <begin position="12"/>
        <end position="31"/>
    </location>
</feature>
<dbReference type="AlphaFoldDB" id="I6ZNL5"/>
<keyword evidence="1" id="KW-0472">Membrane</keyword>
<dbReference type="EMBL" id="CP003557">
    <property type="protein sequence ID" value="AFN73604.1"/>
    <property type="molecule type" value="Genomic_DNA"/>
</dbReference>
<feature type="transmembrane region" description="Helical" evidence="1">
    <location>
        <begin position="37"/>
        <end position="54"/>
    </location>
</feature>
<feature type="transmembrane region" description="Helical" evidence="1">
    <location>
        <begin position="61"/>
        <end position="79"/>
    </location>
</feature>
<feature type="domain" description="LiaF transmembrane" evidence="2">
    <location>
        <begin position="11"/>
        <end position="109"/>
    </location>
</feature>
<dbReference type="eggNOG" id="COG4758">
    <property type="taxonomic scope" value="Bacteria"/>
</dbReference>
<keyword evidence="1" id="KW-1133">Transmembrane helix</keyword>
<dbReference type="Pfam" id="PF22570">
    <property type="entry name" value="LiaF-TM"/>
    <property type="match status" value="1"/>
</dbReference>
<dbReference type="OrthoDB" id="129627at2"/>
<reference evidence="3 4" key="1">
    <citation type="journal article" date="2013" name="PLoS ONE">
        <title>Genomic analysis of Melioribacter roseus, facultatively anaerobic organotrophic bacterium representing a novel deep lineage within Bacteriodetes/Chlorobi group.</title>
        <authorList>
            <person name="Kadnikov V.V."/>
            <person name="Mardanov A.V."/>
            <person name="Podosokorskaya O.A."/>
            <person name="Gavrilov S.N."/>
            <person name="Kublanov I.V."/>
            <person name="Beletsky A.V."/>
            <person name="Bonch-Osmolovskaya E.A."/>
            <person name="Ravin N.V."/>
        </authorList>
    </citation>
    <scope>NUCLEOTIDE SEQUENCE [LARGE SCALE GENOMIC DNA]</scope>
    <source>
        <strain evidence="4">JCM 17771 / P3M-2</strain>
    </source>
</reference>
<proteinExistence type="predicted"/>
<feature type="transmembrane region" description="Helical" evidence="1">
    <location>
        <begin position="85"/>
        <end position="104"/>
    </location>
</feature>
<evidence type="ECO:0000313" key="4">
    <source>
        <dbReference type="Proteomes" id="UP000009011"/>
    </source>
</evidence>
<gene>
    <name evidence="3" type="ordered locus">MROS_0360</name>
</gene>
<accession>I6ZNL5</accession>
<protein>
    <submittedName>
        <fullName evidence="3">Putative transmembrane protein</fullName>
    </submittedName>
</protein>
<organism evidence="3 4">
    <name type="scientific">Melioribacter roseus (strain DSM 23840 / JCM 17771 / VKM B-2668 / P3M-2)</name>
    <dbReference type="NCBI Taxonomy" id="1191523"/>
    <lineage>
        <taxon>Bacteria</taxon>
        <taxon>Pseudomonadati</taxon>
        <taxon>Ignavibacteriota</taxon>
        <taxon>Ignavibacteria</taxon>
        <taxon>Ignavibacteriales</taxon>
        <taxon>Melioribacteraceae</taxon>
        <taxon>Melioribacter</taxon>
    </lineage>
</organism>